<name>A0A3P1VBS9_9ACTO</name>
<evidence type="ECO:0000313" key="4">
    <source>
        <dbReference type="EMBL" id="RRD30940.1"/>
    </source>
</evidence>
<reference evidence="4 5" key="1">
    <citation type="submission" date="2018-11" db="EMBL/GenBank/DDBJ databases">
        <title>Genomes From Bacteria Associated with the Canine Oral Cavity: a Test Case for Automated Genome-Based Taxonomic Assignment.</title>
        <authorList>
            <person name="Coil D.A."/>
            <person name="Jospin G."/>
            <person name="Darling A.E."/>
            <person name="Wallis C."/>
            <person name="Davis I.J."/>
            <person name="Harris S."/>
            <person name="Eisen J.A."/>
            <person name="Holcombe L.J."/>
            <person name="O'Flynn C."/>
        </authorList>
    </citation>
    <scope>NUCLEOTIDE SEQUENCE [LARGE SCALE GENOMIC DNA]</scope>
    <source>
        <strain evidence="4 5">OH5050</strain>
    </source>
</reference>
<dbReference type="EMBL" id="RQZC01000001">
    <property type="protein sequence ID" value="RRD30940.1"/>
    <property type="molecule type" value="Genomic_DNA"/>
</dbReference>
<proteinExistence type="predicted"/>
<comment type="caution">
    <text evidence="4">The sequence shown here is derived from an EMBL/GenBank/DDBJ whole genome shotgun (WGS) entry which is preliminary data.</text>
</comment>
<keyword evidence="2" id="KW-1133">Transmembrane helix</keyword>
<dbReference type="Pfam" id="PF13519">
    <property type="entry name" value="VWA_2"/>
    <property type="match status" value="1"/>
</dbReference>
<gene>
    <name evidence="4" type="ORF">EII10_02330</name>
</gene>
<keyword evidence="2" id="KW-0472">Membrane</keyword>
<dbReference type="SUPFAM" id="SSF53300">
    <property type="entry name" value="vWA-like"/>
    <property type="match status" value="1"/>
</dbReference>
<dbReference type="OrthoDB" id="9814325at2"/>
<dbReference type="PROSITE" id="PS50234">
    <property type="entry name" value="VWFA"/>
    <property type="match status" value="1"/>
</dbReference>
<organism evidence="4 5">
    <name type="scientific">Actinomyces bowdenii</name>
    <dbReference type="NCBI Taxonomy" id="131109"/>
    <lineage>
        <taxon>Bacteria</taxon>
        <taxon>Bacillati</taxon>
        <taxon>Actinomycetota</taxon>
        <taxon>Actinomycetes</taxon>
        <taxon>Actinomycetales</taxon>
        <taxon>Actinomycetaceae</taxon>
        <taxon>Actinomyces</taxon>
    </lineage>
</organism>
<feature type="transmembrane region" description="Helical" evidence="2">
    <location>
        <begin position="327"/>
        <end position="345"/>
    </location>
</feature>
<dbReference type="InterPro" id="IPR036465">
    <property type="entry name" value="vWFA_dom_sf"/>
</dbReference>
<dbReference type="AlphaFoldDB" id="A0A3P1VBS9"/>
<feature type="region of interest" description="Disordered" evidence="1">
    <location>
        <begin position="245"/>
        <end position="269"/>
    </location>
</feature>
<accession>A0A3P1VBS9</accession>
<protein>
    <submittedName>
        <fullName evidence="4">VWA domain-containing protein</fullName>
    </submittedName>
</protein>
<dbReference type="Proteomes" id="UP000271272">
    <property type="component" value="Unassembled WGS sequence"/>
</dbReference>
<keyword evidence="2" id="KW-0812">Transmembrane</keyword>
<keyword evidence="5" id="KW-1185">Reference proteome</keyword>
<feature type="domain" description="VWFA" evidence="3">
    <location>
        <begin position="78"/>
        <end position="287"/>
    </location>
</feature>
<sequence>MEAGMTLRPMLPMALVVLMALVMAALLGLARWRMRASEAEPGARAAWWRRAGAAALVIVILAGPSVRASEAVSVSNVEIYMLVDRTGSMAAEDWAGDPPEGVENPTATRLDGVRADMASIRQAFPSARYSIVALDSAAAVELPLTTDVDAVDSWVGSLTQEVTDRSTGSSLETALPQLSQLLARSHEANPQNIRLVYILSDGEATDGGRAAQEAQSQGWDWQAMAPVVDGGAVLGYGTAEGGQMRSYDGSPSTGEHTNADYIPDGPDGQPGLSVIDEPALEALAQDLGVDYLHRTGGPDDDPPESFTDLDIQAVLSDGRVAKGPRHYVVWPLALVVSGLLIWELADLARADRRLRLILRPRRQA</sequence>
<dbReference type="Gene3D" id="3.40.50.410">
    <property type="entry name" value="von Willebrand factor, type A domain"/>
    <property type="match status" value="1"/>
</dbReference>
<evidence type="ECO:0000256" key="1">
    <source>
        <dbReference type="SAM" id="MobiDB-lite"/>
    </source>
</evidence>
<evidence type="ECO:0000259" key="3">
    <source>
        <dbReference type="PROSITE" id="PS50234"/>
    </source>
</evidence>
<feature type="transmembrane region" description="Helical" evidence="2">
    <location>
        <begin position="12"/>
        <end position="30"/>
    </location>
</feature>
<evidence type="ECO:0000313" key="5">
    <source>
        <dbReference type="Proteomes" id="UP000271272"/>
    </source>
</evidence>
<feature type="transmembrane region" description="Helical" evidence="2">
    <location>
        <begin position="51"/>
        <end position="68"/>
    </location>
</feature>
<evidence type="ECO:0000256" key="2">
    <source>
        <dbReference type="SAM" id="Phobius"/>
    </source>
</evidence>
<dbReference type="InterPro" id="IPR002035">
    <property type="entry name" value="VWF_A"/>
</dbReference>